<evidence type="ECO:0000256" key="5">
    <source>
        <dbReference type="ARBA" id="ARBA00022552"/>
    </source>
</evidence>
<evidence type="ECO:0000313" key="16">
    <source>
        <dbReference type="Proteomes" id="UP000182089"/>
    </source>
</evidence>
<evidence type="ECO:0000313" key="15">
    <source>
        <dbReference type="EMBL" id="SEM66989.1"/>
    </source>
</evidence>
<feature type="binding site" evidence="13">
    <location>
        <position position="284"/>
    </location>
    <ligand>
        <name>S-adenosyl-L-methionine</name>
        <dbReference type="ChEBI" id="CHEBI:59789"/>
    </ligand>
</feature>
<dbReference type="InterPro" id="IPR054728">
    <property type="entry name" value="RsmB-like_ferredoxin"/>
</dbReference>
<dbReference type="NCBIfam" id="TIGR00563">
    <property type="entry name" value="rsmB"/>
    <property type="match status" value="1"/>
</dbReference>
<keyword evidence="8 13" id="KW-0949">S-adenosyl-L-methionine</keyword>
<evidence type="ECO:0000256" key="2">
    <source>
        <dbReference type="ARBA" id="ARBA00004496"/>
    </source>
</evidence>
<comment type="catalytic activity">
    <reaction evidence="12">
        <text>cytidine(967) in 16S rRNA + S-adenosyl-L-methionine = 5-methylcytidine(967) in 16S rRNA + S-adenosyl-L-homocysteine + H(+)</text>
        <dbReference type="Rhea" id="RHEA:42748"/>
        <dbReference type="Rhea" id="RHEA-COMP:10219"/>
        <dbReference type="Rhea" id="RHEA-COMP:10220"/>
        <dbReference type="ChEBI" id="CHEBI:15378"/>
        <dbReference type="ChEBI" id="CHEBI:57856"/>
        <dbReference type="ChEBI" id="CHEBI:59789"/>
        <dbReference type="ChEBI" id="CHEBI:74483"/>
        <dbReference type="ChEBI" id="CHEBI:82748"/>
        <dbReference type="EC" id="2.1.1.176"/>
    </reaction>
</comment>
<dbReference type="InterPro" id="IPR029063">
    <property type="entry name" value="SAM-dependent_MTases_sf"/>
</dbReference>
<dbReference type="InterPro" id="IPR004573">
    <property type="entry name" value="rRNA_ssu_MeTfrase_B"/>
</dbReference>
<keyword evidence="9 13" id="KW-0694">RNA-binding</keyword>
<dbReference type="PROSITE" id="PS51686">
    <property type="entry name" value="SAM_MT_RSMB_NOP"/>
    <property type="match status" value="1"/>
</dbReference>
<dbReference type="SUPFAM" id="SSF48013">
    <property type="entry name" value="NusB-like"/>
    <property type="match status" value="1"/>
</dbReference>
<evidence type="ECO:0000256" key="8">
    <source>
        <dbReference type="ARBA" id="ARBA00022691"/>
    </source>
</evidence>
<feature type="binding site" evidence="13">
    <location>
        <begin position="261"/>
        <end position="267"/>
    </location>
    <ligand>
        <name>S-adenosyl-L-methionine</name>
        <dbReference type="ChEBI" id="CHEBI:59789"/>
    </ligand>
</feature>
<dbReference type="Gene3D" id="3.30.70.1170">
    <property type="entry name" value="Sun protein, domain 3"/>
    <property type="match status" value="1"/>
</dbReference>
<evidence type="ECO:0000256" key="10">
    <source>
        <dbReference type="ARBA" id="ARBA00030399"/>
    </source>
</evidence>
<feature type="domain" description="SAM-dependent MTase RsmB/NOP-type" evidence="14">
    <location>
        <begin position="172"/>
        <end position="445"/>
    </location>
</feature>
<comment type="caution">
    <text evidence="15">The sequence shown here is derived from an EMBL/GenBank/DDBJ whole genome shotgun (WGS) entry which is preliminary data.</text>
</comment>
<dbReference type="Pfam" id="PF01029">
    <property type="entry name" value="NusB"/>
    <property type="match status" value="1"/>
</dbReference>
<dbReference type="SUPFAM" id="SSF53335">
    <property type="entry name" value="S-adenosyl-L-methionine-dependent methyltransferases"/>
    <property type="match status" value="1"/>
</dbReference>
<evidence type="ECO:0000256" key="1">
    <source>
        <dbReference type="ARBA" id="ARBA00002724"/>
    </source>
</evidence>
<keyword evidence="5" id="KW-0698">rRNA processing</keyword>
<dbReference type="PRINTS" id="PR02008">
    <property type="entry name" value="RCMTFAMILY"/>
</dbReference>
<organism evidence="15 16">
    <name type="scientific">Ligilactobacillus ruminis</name>
    <dbReference type="NCBI Taxonomy" id="1623"/>
    <lineage>
        <taxon>Bacteria</taxon>
        <taxon>Bacillati</taxon>
        <taxon>Bacillota</taxon>
        <taxon>Bacilli</taxon>
        <taxon>Lactobacillales</taxon>
        <taxon>Lactobacillaceae</taxon>
        <taxon>Ligilactobacillus</taxon>
    </lineage>
</organism>
<evidence type="ECO:0000256" key="4">
    <source>
        <dbReference type="ARBA" id="ARBA00022490"/>
    </source>
</evidence>
<dbReference type="InterPro" id="IPR049560">
    <property type="entry name" value="MeTrfase_RsmB-F_NOP2_cat"/>
</dbReference>
<evidence type="ECO:0000256" key="12">
    <source>
        <dbReference type="ARBA" id="ARBA00047283"/>
    </source>
</evidence>
<evidence type="ECO:0000256" key="11">
    <source>
        <dbReference type="ARBA" id="ARBA00031088"/>
    </source>
</evidence>
<reference evidence="15 16" key="1">
    <citation type="submission" date="2016-10" db="EMBL/GenBank/DDBJ databases">
        <authorList>
            <person name="Varghese N."/>
            <person name="Submissions S."/>
        </authorList>
    </citation>
    <scope>NUCLEOTIDE SEQUENCE [LARGE SCALE GENOMIC DNA]</scope>
    <source>
        <strain evidence="15 16">WC1T17</strain>
    </source>
</reference>
<dbReference type="InterPro" id="IPR006027">
    <property type="entry name" value="NusB_RsmB_TIM44"/>
</dbReference>
<comment type="subcellular location">
    <subcellularLocation>
        <location evidence="2">Cytoplasm</location>
    </subcellularLocation>
</comment>
<dbReference type="Pfam" id="PF01189">
    <property type="entry name" value="Methyltr_RsmB-F"/>
    <property type="match status" value="1"/>
</dbReference>
<dbReference type="InterPro" id="IPR035926">
    <property type="entry name" value="NusB-like_sf"/>
</dbReference>
<feature type="binding site" evidence="13">
    <location>
        <position position="331"/>
    </location>
    <ligand>
        <name>S-adenosyl-L-methionine</name>
        <dbReference type="ChEBI" id="CHEBI:59789"/>
    </ligand>
</feature>
<dbReference type="Pfam" id="PF22458">
    <property type="entry name" value="RsmF-B_ferredox"/>
    <property type="match status" value="1"/>
</dbReference>
<dbReference type="Proteomes" id="UP000182089">
    <property type="component" value="Unassembled WGS sequence"/>
</dbReference>
<evidence type="ECO:0000256" key="9">
    <source>
        <dbReference type="ARBA" id="ARBA00022884"/>
    </source>
</evidence>
<evidence type="ECO:0000259" key="14">
    <source>
        <dbReference type="PROSITE" id="PS51686"/>
    </source>
</evidence>
<evidence type="ECO:0000256" key="3">
    <source>
        <dbReference type="ARBA" id="ARBA00012140"/>
    </source>
</evidence>
<feature type="binding site" evidence="13">
    <location>
        <position position="312"/>
    </location>
    <ligand>
        <name>S-adenosyl-L-methionine</name>
        <dbReference type="ChEBI" id="CHEBI:59789"/>
    </ligand>
</feature>
<accession>A0ABY1ABM5</accession>
<dbReference type="InterPro" id="IPR023267">
    <property type="entry name" value="RCMT"/>
</dbReference>
<evidence type="ECO:0000256" key="13">
    <source>
        <dbReference type="PROSITE-ProRule" id="PRU01023"/>
    </source>
</evidence>
<dbReference type="Gene3D" id="3.40.50.150">
    <property type="entry name" value="Vaccinia Virus protein VP39"/>
    <property type="match status" value="1"/>
</dbReference>
<dbReference type="CDD" id="cd02440">
    <property type="entry name" value="AdoMet_MTases"/>
    <property type="match status" value="1"/>
</dbReference>
<comment type="function">
    <text evidence="1">Specifically methylates the cytosine at position 967 (m5C967) of 16S rRNA.</text>
</comment>
<dbReference type="EC" id="2.1.1.176" evidence="3"/>
<dbReference type="PANTHER" id="PTHR22807:SF53">
    <property type="entry name" value="RIBOSOMAL RNA SMALL SUBUNIT METHYLTRANSFERASE B-RELATED"/>
    <property type="match status" value="1"/>
</dbReference>
<dbReference type="EMBL" id="FOCC01000006">
    <property type="protein sequence ID" value="SEM66989.1"/>
    <property type="molecule type" value="Genomic_DNA"/>
</dbReference>
<evidence type="ECO:0000256" key="7">
    <source>
        <dbReference type="ARBA" id="ARBA00022679"/>
    </source>
</evidence>
<dbReference type="Gene3D" id="1.10.940.10">
    <property type="entry name" value="NusB-like"/>
    <property type="match status" value="1"/>
</dbReference>
<evidence type="ECO:0000256" key="6">
    <source>
        <dbReference type="ARBA" id="ARBA00022603"/>
    </source>
</evidence>
<keyword evidence="4" id="KW-0963">Cytoplasm</keyword>
<keyword evidence="6 13" id="KW-0489">Methyltransferase</keyword>
<feature type="active site" description="Nucleophile" evidence="13">
    <location>
        <position position="384"/>
    </location>
</feature>
<proteinExistence type="inferred from homology"/>
<protein>
    <recommendedName>
        <fullName evidence="3">16S rRNA (cytosine(967)-C(5))-methyltransferase</fullName>
        <ecNumber evidence="3">2.1.1.176</ecNumber>
    </recommendedName>
    <alternativeName>
        <fullName evidence="10">16S rRNA m5C967 methyltransferase</fullName>
    </alternativeName>
    <alternativeName>
        <fullName evidence="11">rRNA (cytosine-C(5)-)-methyltransferase RsmB</fullName>
    </alternativeName>
</protein>
<gene>
    <name evidence="15" type="ORF">SAMN05216431_106102</name>
</gene>
<sequence length="447" mass="49582">MTENKNQNPRVLAVELLTKIERNGSYSNLALNQAIEKKQLNSLDSALLTNIVYGVIQHKLTLEFYVDHFIKNKRKVAPWVYELLKTALYQQLYLDKIPKRAIFNETIEIAKQKGHTGIRKFVTGVMHAWDRQGLPRFDELDPQKRLSIETSTPQWLVNELTQSLGNEKTRQLLATINQPPHQSVRVNLAQNTVEQAKAALLAEGFTVQNSEIAPLGLRVEGGFVPHSKAFAAGRVMMQDESAMLAVDSMQLKGQETVLDACAAPGGKTTQIAAALTTGKVYALDIHQHKVKLINANAKRAGVLDKVLAVQLDARLAGQKFVPASFDQILVDAPCSGLGLMRRKPEVKYEKKPADSQKLHQIQTAILDKIAALVKPGGKLTYSTCTILEQENQATVDAFLAQHPEFKQVKTQTTLNVKADCSQLGLTLYPDDFMSDGFFIATMIKDKS</sequence>
<dbReference type="NCBIfam" id="NF011494">
    <property type="entry name" value="PRK14902.1"/>
    <property type="match status" value="1"/>
</dbReference>
<dbReference type="InterPro" id="IPR001678">
    <property type="entry name" value="MeTrfase_RsmB-F_NOP2_dom"/>
</dbReference>
<dbReference type="PANTHER" id="PTHR22807">
    <property type="entry name" value="NOP2 YEAST -RELATED NOL1/NOP2/FMU SUN DOMAIN-CONTAINING"/>
    <property type="match status" value="1"/>
</dbReference>
<comment type="similarity">
    <text evidence="13">Belongs to the class I-like SAM-binding methyltransferase superfamily. RsmB/NOP family.</text>
</comment>
<name>A0ABY1ABM5_9LACO</name>
<keyword evidence="7 13" id="KW-0808">Transferase</keyword>